<dbReference type="Proteomes" id="UP000464178">
    <property type="component" value="Chromosome"/>
</dbReference>
<accession>A0A6P2D2H3</accession>
<sequence length="276" mass="30851">MSKLEPTIRLRVDPTNPGQFFACCGLLELAARRTAGAETLPSAEGWFASHDCEFAIAASCSLDELIRDVCVAEMTLLDSDDIYSGRIRIGTPFRPFVLDWWHESGGKPEAKDLKVWAGTMESYGIARAMQHAMRDPKFLLPGLFDVGLIAYDPNDATKKKEPFYFDARRGPNAHSRDVGFSPNDLALTTTAFPAVELLCLIGLQRCLPARTDEIRIYDYFTWSEALPPSLLPAAVTGQLPHFGARRYRFENWFRTGQKKHKAFRSATPLSSRGSNE</sequence>
<keyword evidence="2" id="KW-1185">Reference proteome</keyword>
<proteinExistence type="predicted"/>
<evidence type="ECO:0008006" key="3">
    <source>
        <dbReference type="Google" id="ProtNLM"/>
    </source>
</evidence>
<dbReference type="AlphaFoldDB" id="A0A6P2D2H3"/>
<evidence type="ECO:0000313" key="2">
    <source>
        <dbReference type="Proteomes" id="UP000464178"/>
    </source>
</evidence>
<reference evidence="1 2" key="1">
    <citation type="submission" date="2019-05" db="EMBL/GenBank/DDBJ databases">
        <authorList>
            <consortium name="Science for Life Laboratories"/>
        </authorList>
    </citation>
    <scope>NUCLEOTIDE SEQUENCE [LARGE SCALE GENOMIC DNA]</scope>
    <source>
        <strain evidence="1">Soil9</strain>
    </source>
</reference>
<dbReference type="KEGG" id="gms:SOIL9_41140"/>
<organism evidence="1 2">
    <name type="scientific">Gemmata massiliana</name>
    <dbReference type="NCBI Taxonomy" id="1210884"/>
    <lineage>
        <taxon>Bacteria</taxon>
        <taxon>Pseudomonadati</taxon>
        <taxon>Planctomycetota</taxon>
        <taxon>Planctomycetia</taxon>
        <taxon>Gemmatales</taxon>
        <taxon>Gemmataceae</taxon>
        <taxon>Gemmata</taxon>
    </lineage>
</organism>
<dbReference type="EMBL" id="LR593886">
    <property type="protein sequence ID" value="VTR93600.1"/>
    <property type="molecule type" value="Genomic_DNA"/>
</dbReference>
<protein>
    <recommendedName>
        <fullName evidence="3">Type I-U CRISPR-associated protein Cas8c</fullName>
    </recommendedName>
</protein>
<evidence type="ECO:0000313" key="1">
    <source>
        <dbReference type="EMBL" id="VTR93600.1"/>
    </source>
</evidence>
<name>A0A6P2D2H3_9BACT</name>
<gene>
    <name evidence="1" type="ORF">SOIL9_41140</name>
</gene>